<dbReference type="AlphaFoldDB" id="A0A444XPI1"/>
<sequence>MKFNSREAHITVIKDYTIRRGVDYQVYESKLMTFYAKCTQYSSSCDWLIRVNRMRKRYYWDIRRCNNSHACTKATISQDHSKLDSNTIAEAIKPLVEDIRGRFLLIFIACLLTPFIALLLFTTLVLLSVVVQLRVQAIVADPLGHRRDPGSRSHEVDPPSWGGGLGTGSSLFEGFLRSLPHGGHGVVVEAEARGFSLLANLLAWIQMPYSHLGAHGLPYVRG</sequence>
<gene>
    <name evidence="2" type="ORF">Ahy_B09g097343</name>
</gene>
<evidence type="ECO:0000256" key="1">
    <source>
        <dbReference type="SAM" id="Phobius"/>
    </source>
</evidence>
<dbReference type="EMBL" id="SDMP01000019">
    <property type="protein sequence ID" value="RYQ91464.1"/>
    <property type="molecule type" value="Genomic_DNA"/>
</dbReference>
<proteinExistence type="predicted"/>
<keyword evidence="3" id="KW-1185">Reference proteome</keyword>
<keyword evidence="1" id="KW-0472">Membrane</keyword>
<evidence type="ECO:0000313" key="2">
    <source>
        <dbReference type="EMBL" id="RYQ91464.1"/>
    </source>
</evidence>
<organism evidence="2 3">
    <name type="scientific">Arachis hypogaea</name>
    <name type="common">Peanut</name>
    <dbReference type="NCBI Taxonomy" id="3818"/>
    <lineage>
        <taxon>Eukaryota</taxon>
        <taxon>Viridiplantae</taxon>
        <taxon>Streptophyta</taxon>
        <taxon>Embryophyta</taxon>
        <taxon>Tracheophyta</taxon>
        <taxon>Spermatophyta</taxon>
        <taxon>Magnoliopsida</taxon>
        <taxon>eudicotyledons</taxon>
        <taxon>Gunneridae</taxon>
        <taxon>Pentapetalae</taxon>
        <taxon>rosids</taxon>
        <taxon>fabids</taxon>
        <taxon>Fabales</taxon>
        <taxon>Fabaceae</taxon>
        <taxon>Papilionoideae</taxon>
        <taxon>50 kb inversion clade</taxon>
        <taxon>dalbergioids sensu lato</taxon>
        <taxon>Dalbergieae</taxon>
        <taxon>Pterocarpus clade</taxon>
        <taxon>Arachis</taxon>
    </lineage>
</organism>
<protein>
    <recommendedName>
        <fullName evidence="4">Transposase MuDR plant domain-containing protein</fullName>
    </recommendedName>
</protein>
<dbReference type="Proteomes" id="UP000289738">
    <property type="component" value="Chromosome B09"/>
</dbReference>
<comment type="caution">
    <text evidence="2">The sequence shown here is derived from an EMBL/GenBank/DDBJ whole genome shotgun (WGS) entry which is preliminary data.</text>
</comment>
<name>A0A444XPI1_ARAHY</name>
<keyword evidence="1" id="KW-0812">Transmembrane</keyword>
<reference evidence="2 3" key="1">
    <citation type="submission" date="2019-01" db="EMBL/GenBank/DDBJ databases">
        <title>Sequencing of cultivated peanut Arachis hypogaea provides insights into genome evolution and oil improvement.</title>
        <authorList>
            <person name="Chen X."/>
        </authorList>
    </citation>
    <scope>NUCLEOTIDE SEQUENCE [LARGE SCALE GENOMIC DNA]</scope>
    <source>
        <strain evidence="3">cv. Fuhuasheng</strain>
        <tissue evidence="2">Leaves</tissue>
    </source>
</reference>
<evidence type="ECO:0008006" key="4">
    <source>
        <dbReference type="Google" id="ProtNLM"/>
    </source>
</evidence>
<accession>A0A444XPI1</accession>
<evidence type="ECO:0000313" key="3">
    <source>
        <dbReference type="Proteomes" id="UP000289738"/>
    </source>
</evidence>
<keyword evidence="1" id="KW-1133">Transmembrane helix</keyword>
<feature type="transmembrane region" description="Helical" evidence="1">
    <location>
        <begin position="103"/>
        <end position="131"/>
    </location>
</feature>